<evidence type="ECO:0000313" key="2">
    <source>
        <dbReference type="Proteomes" id="UP000192758"/>
    </source>
</evidence>
<dbReference type="EMBL" id="MNPJ01000020">
    <property type="protein sequence ID" value="OQS54425.1"/>
    <property type="molecule type" value="Genomic_DNA"/>
</dbReference>
<comment type="caution">
    <text evidence="1">The sequence shown here is derived from an EMBL/GenBank/DDBJ whole genome shotgun (WGS) entry which is preliminary data.</text>
</comment>
<dbReference type="VEuPathDB" id="MicrosporidiaDB:EHP00_2172"/>
<reference evidence="1 2" key="1">
    <citation type="journal article" date="2017" name="Environ. Microbiol.">
        <title>Decay of the glycolytic pathway and adaptation to intranuclear parasitism within Enterocytozoonidae microsporidia.</title>
        <authorList>
            <person name="Wiredu Boakye D."/>
            <person name="Jaroenlak P."/>
            <person name="Prachumwat A."/>
            <person name="Williams T.A."/>
            <person name="Bateman K.S."/>
            <person name="Itsathitphaisarn O."/>
            <person name="Sritunyalucksana K."/>
            <person name="Paszkiewicz K.H."/>
            <person name="Moore K.A."/>
            <person name="Stentiford G.D."/>
            <person name="Williams B.A."/>
        </authorList>
    </citation>
    <scope>NUCLEOTIDE SEQUENCE [LARGE SCALE GENOMIC DNA]</scope>
    <source>
        <strain evidence="1 2">TH1</strain>
    </source>
</reference>
<keyword evidence="2" id="KW-1185">Reference proteome</keyword>
<evidence type="ECO:0000313" key="1">
    <source>
        <dbReference type="EMBL" id="OQS54425.1"/>
    </source>
</evidence>
<protein>
    <submittedName>
        <fullName evidence="1">Uncharacterized protein</fullName>
    </submittedName>
</protein>
<dbReference type="Proteomes" id="UP000192758">
    <property type="component" value="Unassembled WGS sequence"/>
</dbReference>
<name>A0A1W0E594_9MICR</name>
<gene>
    <name evidence="1" type="ORF">EHP00_2172</name>
</gene>
<sequence length="344" mass="40657">MKITRNVLQHKYELFTQYKSNINNINTNNINNTNINKANKQNNTYMCCDSILQRNIAVYSSSKKFLSSVAYSLAKFYEGEYKGHILLVTKHTFEMERVSTQVDDYRKNRIIHMKRVTQRDINYIEEKFSKIENSSNTNINNTNNYTTEELYKQVKDININNSNICNTNIFNDYFVNDVGNNHWIATVIFDESTFIEYGDMFSNSLTKAILTSDPIFYYYRIINNTNINTNTNTNNIENTNTNNTNNYHIYPFIFDSTSIYKKYENKVNSIKYVKEEIKREKDSDTFIIEYNSNTNNNILNNDNNIKNNINDNSNILNNKIIIKKYRTLCEKYLKNGIFDSNIWI</sequence>
<organism evidence="1 2">
    <name type="scientific">Ecytonucleospora hepatopenaei</name>
    <dbReference type="NCBI Taxonomy" id="646526"/>
    <lineage>
        <taxon>Eukaryota</taxon>
        <taxon>Fungi</taxon>
        <taxon>Fungi incertae sedis</taxon>
        <taxon>Microsporidia</taxon>
        <taxon>Enterocytozoonidae</taxon>
        <taxon>Ecytonucleospora</taxon>
    </lineage>
</organism>
<dbReference type="AlphaFoldDB" id="A0A1W0E594"/>
<accession>A0A1W0E594</accession>
<proteinExistence type="predicted"/>